<gene>
    <name evidence="2" type="ORF">LCGC14_3043730</name>
</gene>
<dbReference type="EMBL" id="LAZR01063946">
    <property type="protein sequence ID" value="KKK58508.1"/>
    <property type="molecule type" value="Genomic_DNA"/>
</dbReference>
<evidence type="ECO:0000259" key="1">
    <source>
        <dbReference type="Pfam" id="PF07238"/>
    </source>
</evidence>
<dbReference type="InterPro" id="IPR009875">
    <property type="entry name" value="PilZ_domain"/>
</dbReference>
<dbReference type="SUPFAM" id="SSF141371">
    <property type="entry name" value="PilZ domain-like"/>
    <property type="match status" value="1"/>
</dbReference>
<feature type="domain" description="PilZ" evidence="1">
    <location>
        <begin position="6"/>
        <end position="113"/>
    </location>
</feature>
<organism evidence="2">
    <name type="scientific">marine sediment metagenome</name>
    <dbReference type="NCBI Taxonomy" id="412755"/>
    <lineage>
        <taxon>unclassified sequences</taxon>
        <taxon>metagenomes</taxon>
        <taxon>ecological metagenomes</taxon>
    </lineage>
</organism>
<accession>A0A0F8WPC8</accession>
<dbReference type="Pfam" id="PF07238">
    <property type="entry name" value="PilZ"/>
    <property type="match status" value="1"/>
</dbReference>
<evidence type="ECO:0000313" key="2">
    <source>
        <dbReference type="EMBL" id="KKK58508.1"/>
    </source>
</evidence>
<dbReference type="Gene3D" id="2.40.10.220">
    <property type="entry name" value="predicted glycosyltransferase like domains"/>
    <property type="match status" value="1"/>
</dbReference>
<sequence>MYRYREKREHKRIEKPYMARLRIKQYKGLGKPSAEWDMVTVKDLSAGGMRFNYNKNLGLGSLLDFKIDISKSTSTINCAGKVTRIEHPHPLSMFRIATEFAEIEEHKKEMINATLERISE</sequence>
<protein>
    <recommendedName>
        <fullName evidence="1">PilZ domain-containing protein</fullName>
    </recommendedName>
</protein>
<dbReference type="GO" id="GO:0035438">
    <property type="term" value="F:cyclic-di-GMP binding"/>
    <property type="evidence" value="ECO:0007669"/>
    <property type="project" value="InterPro"/>
</dbReference>
<dbReference type="AlphaFoldDB" id="A0A0F8WPC8"/>
<reference evidence="2" key="1">
    <citation type="journal article" date="2015" name="Nature">
        <title>Complex archaea that bridge the gap between prokaryotes and eukaryotes.</title>
        <authorList>
            <person name="Spang A."/>
            <person name="Saw J.H."/>
            <person name="Jorgensen S.L."/>
            <person name="Zaremba-Niedzwiedzka K."/>
            <person name="Martijn J."/>
            <person name="Lind A.E."/>
            <person name="van Eijk R."/>
            <person name="Schleper C."/>
            <person name="Guy L."/>
            <person name="Ettema T.J."/>
        </authorList>
    </citation>
    <scope>NUCLEOTIDE SEQUENCE</scope>
</reference>
<name>A0A0F8WPC8_9ZZZZ</name>
<proteinExistence type="predicted"/>
<comment type="caution">
    <text evidence="2">The sequence shown here is derived from an EMBL/GenBank/DDBJ whole genome shotgun (WGS) entry which is preliminary data.</text>
</comment>